<comment type="caution">
    <text evidence="1">The sequence shown here is derived from an EMBL/GenBank/DDBJ whole genome shotgun (WGS) entry which is preliminary data.</text>
</comment>
<keyword evidence="2" id="KW-1185">Reference proteome</keyword>
<name>A0ACB9RR32_9MYRT</name>
<organism evidence="1 2">
    <name type="scientific">Melastoma candidum</name>
    <dbReference type="NCBI Taxonomy" id="119954"/>
    <lineage>
        <taxon>Eukaryota</taxon>
        <taxon>Viridiplantae</taxon>
        <taxon>Streptophyta</taxon>
        <taxon>Embryophyta</taxon>
        <taxon>Tracheophyta</taxon>
        <taxon>Spermatophyta</taxon>
        <taxon>Magnoliopsida</taxon>
        <taxon>eudicotyledons</taxon>
        <taxon>Gunneridae</taxon>
        <taxon>Pentapetalae</taxon>
        <taxon>rosids</taxon>
        <taxon>malvids</taxon>
        <taxon>Myrtales</taxon>
        <taxon>Melastomataceae</taxon>
        <taxon>Melastomatoideae</taxon>
        <taxon>Melastomateae</taxon>
        <taxon>Melastoma</taxon>
    </lineage>
</organism>
<reference evidence="2" key="1">
    <citation type="journal article" date="2023" name="Front. Plant Sci.">
        <title>Chromosomal-level genome assembly of Melastoma candidum provides insights into trichome evolution.</title>
        <authorList>
            <person name="Zhong Y."/>
            <person name="Wu W."/>
            <person name="Sun C."/>
            <person name="Zou P."/>
            <person name="Liu Y."/>
            <person name="Dai S."/>
            <person name="Zhou R."/>
        </authorList>
    </citation>
    <scope>NUCLEOTIDE SEQUENCE [LARGE SCALE GENOMIC DNA]</scope>
</reference>
<gene>
    <name evidence="1" type="ORF">MLD38_007046</name>
</gene>
<sequence length="786" mass="86902">MDQFAEVIPVPADVDDASKENGMEKCKHFSMRKYVSEKRQSDATKGWPFKLDYISSEVPKDVLPSLDVPEFRWWKCRYCLPEFWVTDDLANGAVKDASCRKCKLGGAFANPVILGETATLTSDYQLMLSLDMTNRKISAEISPNKHSASVLSIDDGKDIIVQNCSKVIEEVDGNNIESETDETRGSNFKQSPALCYNGNGSLADENVENASKTVEADKQEIDGKVAKECENEKVGFLDCFVGHGNEPPPADLDQPESPSSDSTEVGPHKSGSSCRRKSRKLRLLTDLLSAVEDTSNSHIRKDNSPLPATCNASRELRKQAVAEGGMADCGNAKVFLKKKRKLTSEDSMKSSKHARKNHGKDSPTIFTGTAKNADADLDSRSDDNELTRMFSQTSAKSHLPEHVEEAMNEKKKKNQVIGHSSEKKAINSDIKHASISSDGDEIANGALGATLSPSPGTSKNICFFKEKNNFSPMQPVQVHALSQDTSICSGRPFATTDKNVGEHLPDSVQYWSAKPFSAVNGTRLASKTGSNVSLGSDKFFISEMTQGPSSPGMEDVFQEGVTTKDNAESSSMHVDRSFPAQHVSNAFRPYGVNGIINDGNNYRIPFVNERHRCAPNMVDQRYFWTQNLGILGASRKKKANKHREHMAVAQQCHDKSVDPGNPDDIPMEIVELMAKHQYERCLQDAEMEQIHVSRAKKVWDSEIAKIAKEDSRRKQDLWISDSSEKREFHPQNGHSVMASNDFGSSSQKSFNISSNASSSSYKGNRWRDIVCLQCLVLFSMIRNATL</sequence>
<accession>A0ACB9RR32</accession>
<dbReference type="Proteomes" id="UP001057402">
    <property type="component" value="Chromosome 3"/>
</dbReference>
<evidence type="ECO:0000313" key="2">
    <source>
        <dbReference type="Proteomes" id="UP001057402"/>
    </source>
</evidence>
<evidence type="ECO:0000313" key="1">
    <source>
        <dbReference type="EMBL" id="KAI4380912.1"/>
    </source>
</evidence>
<dbReference type="EMBL" id="CM042882">
    <property type="protein sequence ID" value="KAI4380912.1"/>
    <property type="molecule type" value="Genomic_DNA"/>
</dbReference>
<protein>
    <submittedName>
        <fullName evidence="1">Uncharacterized protein</fullName>
    </submittedName>
</protein>
<proteinExistence type="predicted"/>